<evidence type="ECO:0000313" key="2">
    <source>
        <dbReference type="Proteomes" id="UP000265520"/>
    </source>
</evidence>
<protein>
    <submittedName>
        <fullName evidence="1">Uncharacterized protein</fullName>
    </submittedName>
</protein>
<evidence type="ECO:0000313" key="1">
    <source>
        <dbReference type="EMBL" id="MCI54506.1"/>
    </source>
</evidence>
<comment type="caution">
    <text evidence="1">The sequence shown here is derived from an EMBL/GenBank/DDBJ whole genome shotgun (WGS) entry which is preliminary data.</text>
</comment>
<feature type="non-terminal residue" evidence="1">
    <location>
        <position position="1"/>
    </location>
</feature>
<keyword evidence="2" id="KW-1185">Reference proteome</keyword>
<sequence>GLIALLAAADALSRLDGLGDLSKQVRTK</sequence>
<name>A0A392T2X2_9FABA</name>
<dbReference type="EMBL" id="LXQA010480418">
    <property type="protein sequence ID" value="MCI54506.1"/>
    <property type="molecule type" value="Genomic_DNA"/>
</dbReference>
<proteinExistence type="predicted"/>
<accession>A0A392T2X2</accession>
<dbReference type="AlphaFoldDB" id="A0A392T2X2"/>
<dbReference type="Proteomes" id="UP000265520">
    <property type="component" value="Unassembled WGS sequence"/>
</dbReference>
<reference evidence="1 2" key="1">
    <citation type="journal article" date="2018" name="Front. Plant Sci.">
        <title>Red Clover (Trifolium pratense) and Zigzag Clover (T. medium) - A Picture of Genomic Similarities and Differences.</title>
        <authorList>
            <person name="Dluhosova J."/>
            <person name="Istvanek J."/>
            <person name="Nedelnik J."/>
            <person name="Repkova J."/>
        </authorList>
    </citation>
    <scope>NUCLEOTIDE SEQUENCE [LARGE SCALE GENOMIC DNA]</scope>
    <source>
        <strain evidence="2">cv. 10/8</strain>
        <tissue evidence="1">Leaf</tissue>
    </source>
</reference>
<organism evidence="1 2">
    <name type="scientific">Trifolium medium</name>
    <dbReference type="NCBI Taxonomy" id="97028"/>
    <lineage>
        <taxon>Eukaryota</taxon>
        <taxon>Viridiplantae</taxon>
        <taxon>Streptophyta</taxon>
        <taxon>Embryophyta</taxon>
        <taxon>Tracheophyta</taxon>
        <taxon>Spermatophyta</taxon>
        <taxon>Magnoliopsida</taxon>
        <taxon>eudicotyledons</taxon>
        <taxon>Gunneridae</taxon>
        <taxon>Pentapetalae</taxon>
        <taxon>rosids</taxon>
        <taxon>fabids</taxon>
        <taxon>Fabales</taxon>
        <taxon>Fabaceae</taxon>
        <taxon>Papilionoideae</taxon>
        <taxon>50 kb inversion clade</taxon>
        <taxon>NPAAA clade</taxon>
        <taxon>Hologalegina</taxon>
        <taxon>IRL clade</taxon>
        <taxon>Trifolieae</taxon>
        <taxon>Trifolium</taxon>
    </lineage>
</organism>